<dbReference type="PANTHER" id="PTHR11236:SF18">
    <property type="entry name" value="AMINODEOXYCHORISMATE SYNTHASE"/>
    <property type="match status" value="1"/>
</dbReference>
<dbReference type="InterPro" id="IPR005801">
    <property type="entry name" value="ADC_synthase"/>
</dbReference>
<accession>A0ABN1UKI2</accession>
<dbReference type="InterPro" id="IPR017926">
    <property type="entry name" value="GATASE"/>
</dbReference>
<dbReference type="EMBL" id="BAAAKV010000006">
    <property type="protein sequence ID" value="GAA1156218.1"/>
    <property type="molecule type" value="Genomic_DNA"/>
</dbReference>
<evidence type="ECO:0000256" key="3">
    <source>
        <dbReference type="ARBA" id="ARBA00022679"/>
    </source>
</evidence>
<evidence type="ECO:0000256" key="4">
    <source>
        <dbReference type="ARBA" id="ARBA00022962"/>
    </source>
</evidence>
<evidence type="ECO:0000256" key="5">
    <source>
        <dbReference type="SAM" id="MobiDB-lite"/>
    </source>
</evidence>
<evidence type="ECO:0000256" key="1">
    <source>
        <dbReference type="ARBA" id="ARBA00005970"/>
    </source>
</evidence>
<dbReference type="InterPro" id="IPR006805">
    <property type="entry name" value="Anth_synth_I_N"/>
</dbReference>
<dbReference type="PRINTS" id="PR00097">
    <property type="entry name" value="ANTSNTHASEII"/>
</dbReference>
<protein>
    <recommendedName>
        <fullName evidence="2">aminodeoxychorismate synthase</fullName>
        <ecNumber evidence="2">2.6.1.85</ecNumber>
    </recommendedName>
</protein>
<dbReference type="InterPro" id="IPR006221">
    <property type="entry name" value="TrpG/PapA_dom"/>
</dbReference>
<reference evidence="9 10" key="1">
    <citation type="journal article" date="2019" name="Int. J. Syst. Evol. Microbiol.">
        <title>The Global Catalogue of Microorganisms (GCM) 10K type strain sequencing project: providing services to taxonomists for standard genome sequencing and annotation.</title>
        <authorList>
            <consortium name="The Broad Institute Genomics Platform"/>
            <consortium name="The Broad Institute Genome Sequencing Center for Infectious Disease"/>
            <person name="Wu L."/>
            <person name="Ma J."/>
        </authorList>
    </citation>
    <scope>NUCLEOTIDE SEQUENCE [LARGE SCALE GENOMIC DNA]</scope>
    <source>
        <strain evidence="9 10">JCM 12696</strain>
    </source>
</reference>
<keyword evidence="10" id="KW-1185">Reference proteome</keyword>
<organism evidence="9 10">
    <name type="scientific">Streptomyces hebeiensis</name>
    <dbReference type="NCBI Taxonomy" id="229486"/>
    <lineage>
        <taxon>Bacteria</taxon>
        <taxon>Bacillati</taxon>
        <taxon>Actinomycetota</taxon>
        <taxon>Actinomycetes</taxon>
        <taxon>Kitasatosporales</taxon>
        <taxon>Streptomycetaceae</taxon>
        <taxon>Streptomyces</taxon>
    </lineage>
</organism>
<dbReference type="SUPFAM" id="SSF52317">
    <property type="entry name" value="Class I glutamine amidotransferase-like"/>
    <property type="match status" value="1"/>
</dbReference>
<dbReference type="PANTHER" id="PTHR11236">
    <property type="entry name" value="AMINOBENZOATE/ANTHRANILATE SYNTHASE"/>
    <property type="match status" value="1"/>
</dbReference>
<dbReference type="Pfam" id="PF00425">
    <property type="entry name" value="Chorismate_bind"/>
    <property type="match status" value="1"/>
</dbReference>
<dbReference type="SUPFAM" id="SSF56322">
    <property type="entry name" value="ADC synthase"/>
    <property type="match status" value="1"/>
</dbReference>
<dbReference type="Pfam" id="PF00117">
    <property type="entry name" value="GATase"/>
    <property type="match status" value="1"/>
</dbReference>
<sequence>MKTLLIDNYDSYTYNLFQLIAEVNGEEPVVVLNDAPDGAELDLGAFDNIVVSPGPGHPGKPRDFGIGTTLLARARIPVLGVCLGHQGIAIGEQALLAPAPRPRHGHVSTIRHNGRGLFRGLPQNFAAVRYHSLSVREPLPLTLEATAWAEDGVLMGLRHRTRPLWGVQFHPESVLTEFGHRMLANFRDLTEELSHRDRTLSGTPEPARRPAAAGTPTSAATPVPVGPRTPPKVTVTAKVPVRFPASAPAAVMAVPASAPASVKVHVRAPAPLPTLSPARVPVPASLSGPSSIPSSVAATVPAPASVAVPVRAAAPSSVAVPAPASAPVHVSVPARPPAPVRRREVKRRVFPNSRSSAESLVGSPPGPPAAGYRLHTRKIGTAVDAEAAFTELCADAPRAFWLDSAQVEAGRSRFSFFGDGRGPLAEFVRYEVGSGACQVEGPGRPPVRVPGNVFDYLKGQLALRAVDAPELPFDFAGGYVGYFGFELKADCGSPNRHRAETPDACWLFADRLVAVDHQEGTTYTVCLAEDTPAGLRSATDWLDATTARLSRVRASSEPAAPPSAVVDLTAAEPWLARDRKGYLADIEACRRELNAGVSYEICLTDAARLPAPEDPYGFYRSLRRHNPAPYAAYLKFGEVDVACSSPERFLRITPDGTVEARPIKGTAPRGAGPEEDDLLRDSLAADDKTRAENLMIVDLLRNDLGRVCATGTVRVPRLMATETYATVHQLVSTIEGRLREDKDAVDCVRACFPGGSMTGAPKLRTLEIIDSLETEARGVYSGAIGYFGCNGGADLNIVIRTAVFSGGRMRLGAGGAIVLGSDPAAEYDEMLLKTAAPMRAYRETMAAESAGRSARLVEEPTL</sequence>
<proteinExistence type="inferred from homology"/>
<evidence type="ECO:0000256" key="2">
    <source>
        <dbReference type="ARBA" id="ARBA00013139"/>
    </source>
</evidence>
<feature type="compositionally biased region" description="Low complexity" evidence="5">
    <location>
        <begin position="203"/>
        <end position="223"/>
    </location>
</feature>
<dbReference type="PRINTS" id="PR00096">
    <property type="entry name" value="GATASE"/>
</dbReference>
<feature type="region of interest" description="Disordered" evidence="5">
    <location>
        <begin position="325"/>
        <end position="369"/>
    </location>
</feature>
<dbReference type="EC" id="2.6.1.85" evidence="2"/>
<dbReference type="Gene3D" id="3.60.120.10">
    <property type="entry name" value="Anthranilate synthase"/>
    <property type="match status" value="1"/>
</dbReference>
<name>A0ABN1UKI2_9ACTN</name>
<dbReference type="Pfam" id="PF04715">
    <property type="entry name" value="Anth_synt_I_N"/>
    <property type="match status" value="1"/>
</dbReference>
<dbReference type="NCBIfam" id="TIGR00566">
    <property type="entry name" value="trpG_papA"/>
    <property type="match status" value="1"/>
</dbReference>
<dbReference type="InterPro" id="IPR029062">
    <property type="entry name" value="Class_I_gatase-like"/>
</dbReference>
<dbReference type="InterPro" id="IPR005802">
    <property type="entry name" value="ADC_synth_comp_1"/>
</dbReference>
<dbReference type="Proteomes" id="UP001501371">
    <property type="component" value="Unassembled WGS sequence"/>
</dbReference>
<evidence type="ECO:0000313" key="9">
    <source>
        <dbReference type="EMBL" id="GAA1156218.1"/>
    </source>
</evidence>
<comment type="similarity">
    <text evidence="1">In the C-terminal section; belongs to the anthranilate synthase component I family.</text>
</comment>
<gene>
    <name evidence="9" type="ORF">GCM10009654_10040</name>
</gene>
<dbReference type="PROSITE" id="PS51273">
    <property type="entry name" value="GATASE_TYPE_1"/>
    <property type="match status" value="1"/>
</dbReference>
<dbReference type="CDD" id="cd01743">
    <property type="entry name" value="GATase1_Anthranilate_Synthase"/>
    <property type="match status" value="1"/>
</dbReference>
<evidence type="ECO:0000259" key="8">
    <source>
        <dbReference type="Pfam" id="PF04715"/>
    </source>
</evidence>
<dbReference type="NCBIfam" id="TIGR00553">
    <property type="entry name" value="pabB"/>
    <property type="match status" value="1"/>
</dbReference>
<evidence type="ECO:0000313" key="10">
    <source>
        <dbReference type="Proteomes" id="UP001501371"/>
    </source>
</evidence>
<dbReference type="PRINTS" id="PR00099">
    <property type="entry name" value="CPSGATASE"/>
</dbReference>
<dbReference type="RefSeq" id="WP_344270659.1">
    <property type="nucleotide sequence ID" value="NZ_BAAAKV010000006.1"/>
</dbReference>
<evidence type="ECO:0000259" key="7">
    <source>
        <dbReference type="Pfam" id="PF00425"/>
    </source>
</evidence>
<dbReference type="Gene3D" id="3.40.50.880">
    <property type="match status" value="1"/>
</dbReference>
<dbReference type="InterPro" id="IPR015890">
    <property type="entry name" value="Chorismate_C"/>
</dbReference>
<feature type="domain" description="Chorismate-utilising enzyme C-terminal" evidence="7">
    <location>
        <begin position="579"/>
        <end position="833"/>
    </location>
</feature>
<feature type="domain" description="Anthranilate synthase component I N-terminal" evidence="8">
    <location>
        <begin position="393"/>
        <end position="523"/>
    </location>
</feature>
<feature type="region of interest" description="Disordered" evidence="5">
    <location>
        <begin position="194"/>
        <end position="231"/>
    </location>
</feature>
<evidence type="ECO:0000259" key="6">
    <source>
        <dbReference type="Pfam" id="PF00117"/>
    </source>
</evidence>
<comment type="caution">
    <text evidence="9">The sequence shown here is derived from an EMBL/GenBank/DDBJ whole genome shotgun (WGS) entry which is preliminary data.</text>
</comment>
<dbReference type="InterPro" id="IPR019999">
    <property type="entry name" value="Anth_synth_I-like"/>
</dbReference>
<keyword evidence="4" id="KW-0315">Glutamine amidotransferase</keyword>
<keyword evidence="3" id="KW-0808">Transferase</keyword>
<feature type="domain" description="Glutamine amidotransferase" evidence="6">
    <location>
        <begin position="4"/>
        <end position="186"/>
    </location>
</feature>